<dbReference type="EMBL" id="BAABBF010000003">
    <property type="protein sequence ID" value="GAA3708369.1"/>
    <property type="molecule type" value="Genomic_DNA"/>
</dbReference>
<comment type="caution">
    <text evidence="2">The sequence shown here is derived from an EMBL/GenBank/DDBJ whole genome shotgun (WGS) entry which is preliminary data.</text>
</comment>
<evidence type="ECO:0000313" key="2">
    <source>
        <dbReference type="EMBL" id="GAA3708369.1"/>
    </source>
</evidence>
<evidence type="ECO:0000256" key="1">
    <source>
        <dbReference type="SAM" id="Phobius"/>
    </source>
</evidence>
<evidence type="ECO:0000313" key="3">
    <source>
        <dbReference type="Proteomes" id="UP001500523"/>
    </source>
</evidence>
<dbReference type="Proteomes" id="UP001500523">
    <property type="component" value="Unassembled WGS sequence"/>
</dbReference>
<keyword evidence="1" id="KW-0812">Transmembrane</keyword>
<name>A0ABP7DS67_9SPHN</name>
<organism evidence="2 3">
    <name type="scientific">Sphingomonas cynarae</name>
    <dbReference type="NCBI Taxonomy" id="930197"/>
    <lineage>
        <taxon>Bacteria</taxon>
        <taxon>Pseudomonadati</taxon>
        <taxon>Pseudomonadota</taxon>
        <taxon>Alphaproteobacteria</taxon>
        <taxon>Sphingomonadales</taxon>
        <taxon>Sphingomonadaceae</taxon>
        <taxon>Sphingomonas</taxon>
    </lineage>
</organism>
<accession>A0ABP7DS67</accession>
<sequence length="80" mass="9187">MGSNDRSDVVNAAIDLLAFIALAIVAIRQQLAVRRLRHEIRALRRDHHDAHGWYEMLFEGLQHRPALMSPSTINESRMAR</sequence>
<protein>
    <submittedName>
        <fullName evidence="2">Uncharacterized protein</fullName>
    </submittedName>
</protein>
<feature type="transmembrane region" description="Helical" evidence="1">
    <location>
        <begin position="12"/>
        <end position="31"/>
    </location>
</feature>
<keyword evidence="1" id="KW-0472">Membrane</keyword>
<reference evidence="3" key="1">
    <citation type="journal article" date="2019" name="Int. J. Syst. Evol. Microbiol.">
        <title>The Global Catalogue of Microorganisms (GCM) 10K type strain sequencing project: providing services to taxonomists for standard genome sequencing and annotation.</title>
        <authorList>
            <consortium name="The Broad Institute Genomics Platform"/>
            <consortium name="The Broad Institute Genome Sequencing Center for Infectious Disease"/>
            <person name="Wu L."/>
            <person name="Ma J."/>
        </authorList>
    </citation>
    <scope>NUCLEOTIDE SEQUENCE [LARGE SCALE GENOMIC DNA]</scope>
    <source>
        <strain evidence="3">JCM 17498</strain>
    </source>
</reference>
<keyword evidence="1" id="KW-1133">Transmembrane helix</keyword>
<proteinExistence type="predicted"/>
<gene>
    <name evidence="2" type="ORF">GCM10022268_17120</name>
</gene>
<keyword evidence="3" id="KW-1185">Reference proteome</keyword>